<dbReference type="AlphaFoldDB" id="A0AA44BDB4"/>
<reference evidence="2 3" key="1">
    <citation type="submission" date="2019-04" db="EMBL/GenBank/DDBJ databases">
        <title>Isachenkonia alkalipeptolytica gen. nov. sp. nov. a new anaerobic, alkiliphilic organothrophic bacterium capable to reduce synthesized ferrihydrite isolated from a soda lake.</title>
        <authorList>
            <person name="Toshchakov S.V."/>
            <person name="Zavarzina D.G."/>
            <person name="Zhilina T.N."/>
            <person name="Kostrikina N.A."/>
            <person name="Kublanov I.V."/>
        </authorList>
    </citation>
    <scope>NUCLEOTIDE SEQUENCE [LARGE SCALE GENOMIC DNA]</scope>
    <source>
        <strain evidence="2 3">Z-1701</strain>
    </source>
</reference>
<gene>
    <name evidence="2" type="ORF">ISALK_04390</name>
</gene>
<feature type="transmembrane region" description="Helical" evidence="1">
    <location>
        <begin position="7"/>
        <end position="26"/>
    </location>
</feature>
<dbReference type="RefSeq" id="WP_160719470.1">
    <property type="nucleotide sequence ID" value="NZ_SUMG01000003.1"/>
</dbReference>
<keyword evidence="1" id="KW-1133">Transmembrane helix</keyword>
<proteinExistence type="predicted"/>
<evidence type="ECO:0000313" key="2">
    <source>
        <dbReference type="EMBL" id="NBG87733.1"/>
    </source>
</evidence>
<dbReference type="Proteomes" id="UP000449710">
    <property type="component" value="Unassembled WGS sequence"/>
</dbReference>
<sequence>MYFLIEIVVMFVIVYFAAYLAVRPLLINLKHQQEPSVEEKISGLEKLREIEIIDQTEFEEMKAQYLNDGKKREKYEEYLDYLYDLKENGYSSKDYMDKIAKLKKHFNVEQQNI</sequence>
<name>A0AA44BDB4_9CLOT</name>
<keyword evidence="1" id="KW-0812">Transmembrane</keyword>
<dbReference type="EMBL" id="SUMG01000003">
    <property type="protein sequence ID" value="NBG87733.1"/>
    <property type="molecule type" value="Genomic_DNA"/>
</dbReference>
<keyword evidence="1" id="KW-0472">Membrane</keyword>
<organism evidence="2 3">
    <name type="scientific">Isachenkonia alkalipeptolytica</name>
    <dbReference type="NCBI Taxonomy" id="2565777"/>
    <lineage>
        <taxon>Bacteria</taxon>
        <taxon>Bacillati</taxon>
        <taxon>Bacillota</taxon>
        <taxon>Clostridia</taxon>
        <taxon>Eubacteriales</taxon>
        <taxon>Clostridiaceae</taxon>
        <taxon>Isachenkonia</taxon>
    </lineage>
</organism>
<protein>
    <submittedName>
        <fullName evidence="2">Uncharacterized protein</fullName>
    </submittedName>
</protein>
<keyword evidence="3" id="KW-1185">Reference proteome</keyword>
<accession>A0AA44BDB4</accession>
<evidence type="ECO:0000313" key="3">
    <source>
        <dbReference type="Proteomes" id="UP000449710"/>
    </source>
</evidence>
<comment type="caution">
    <text evidence="2">The sequence shown here is derived from an EMBL/GenBank/DDBJ whole genome shotgun (WGS) entry which is preliminary data.</text>
</comment>
<evidence type="ECO:0000256" key="1">
    <source>
        <dbReference type="SAM" id="Phobius"/>
    </source>
</evidence>